<dbReference type="OrthoDB" id="9806477at2"/>
<proteinExistence type="inferred from homology"/>
<evidence type="ECO:0000313" key="8">
    <source>
        <dbReference type="EMBL" id="PXX45695.1"/>
    </source>
</evidence>
<dbReference type="CDD" id="cd00130">
    <property type="entry name" value="PAS"/>
    <property type="match status" value="1"/>
</dbReference>
<protein>
    <submittedName>
        <fullName evidence="8">Methyl-accepting chemotaxis sensory transducer with Pas/Pac sensor</fullName>
    </submittedName>
</protein>
<dbReference type="SMART" id="SM00283">
    <property type="entry name" value="MA"/>
    <property type="match status" value="1"/>
</dbReference>
<keyword evidence="9" id="KW-1185">Reference proteome</keyword>
<evidence type="ECO:0000256" key="3">
    <source>
        <dbReference type="ARBA" id="ARBA00029447"/>
    </source>
</evidence>
<dbReference type="SUPFAM" id="SSF55785">
    <property type="entry name" value="PYP-like sensor domain (PAS domain)"/>
    <property type="match status" value="1"/>
</dbReference>
<dbReference type="EMBL" id="QJKC01000011">
    <property type="protein sequence ID" value="PXX45695.1"/>
    <property type="molecule type" value="Genomic_DNA"/>
</dbReference>
<keyword evidence="5" id="KW-0812">Transmembrane</keyword>
<dbReference type="Gene3D" id="1.10.287.950">
    <property type="entry name" value="Methyl-accepting chemotaxis protein"/>
    <property type="match status" value="1"/>
</dbReference>
<evidence type="ECO:0000259" key="6">
    <source>
        <dbReference type="PROSITE" id="PS50111"/>
    </source>
</evidence>
<dbReference type="CDD" id="cd11386">
    <property type="entry name" value="MCP_signal"/>
    <property type="match status" value="1"/>
</dbReference>
<dbReference type="RefSeq" id="WP_110313502.1">
    <property type="nucleotide sequence ID" value="NZ_QJKC01000011.1"/>
</dbReference>
<comment type="similarity">
    <text evidence="3">Belongs to the methyl-accepting chemotaxis (MCP) protein family.</text>
</comment>
<gene>
    <name evidence="8" type="ORF">DFR38_11189</name>
</gene>
<evidence type="ECO:0000256" key="1">
    <source>
        <dbReference type="ARBA" id="ARBA00004370"/>
    </source>
</evidence>
<evidence type="ECO:0000256" key="4">
    <source>
        <dbReference type="PROSITE-ProRule" id="PRU00284"/>
    </source>
</evidence>
<dbReference type="Pfam" id="PF08447">
    <property type="entry name" value="PAS_3"/>
    <property type="match status" value="1"/>
</dbReference>
<comment type="caution">
    <text evidence="8">The sequence shown here is derived from an EMBL/GenBank/DDBJ whole genome shotgun (WGS) entry which is preliminary data.</text>
</comment>
<accession>A0A318JNV1</accession>
<dbReference type="GO" id="GO:0004888">
    <property type="term" value="F:transmembrane signaling receptor activity"/>
    <property type="evidence" value="ECO:0007669"/>
    <property type="project" value="InterPro"/>
</dbReference>
<dbReference type="Pfam" id="PF00015">
    <property type="entry name" value="MCPsignal"/>
    <property type="match status" value="1"/>
</dbReference>
<dbReference type="PRINTS" id="PR00260">
    <property type="entry name" value="CHEMTRNSDUCR"/>
</dbReference>
<dbReference type="InterPro" id="IPR004089">
    <property type="entry name" value="MCPsignal_dom"/>
</dbReference>
<dbReference type="InterPro" id="IPR004090">
    <property type="entry name" value="Chemotax_Me-accpt_rcpt"/>
</dbReference>
<dbReference type="NCBIfam" id="TIGR00229">
    <property type="entry name" value="sensory_box"/>
    <property type="match status" value="1"/>
</dbReference>
<dbReference type="Gene3D" id="3.30.450.20">
    <property type="entry name" value="PAS domain"/>
    <property type="match status" value="1"/>
</dbReference>
<dbReference type="InterPro" id="IPR013655">
    <property type="entry name" value="PAS_fold_3"/>
</dbReference>
<feature type="domain" description="PAS" evidence="7">
    <location>
        <begin position="25"/>
        <end position="60"/>
    </location>
</feature>
<comment type="subcellular location">
    <subcellularLocation>
        <location evidence="1">Membrane</location>
    </subcellularLocation>
</comment>
<dbReference type="PROSITE" id="PS50112">
    <property type="entry name" value="PAS"/>
    <property type="match status" value="1"/>
</dbReference>
<dbReference type="SMART" id="SM00091">
    <property type="entry name" value="PAS"/>
    <property type="match status" value="1"/>
</dbReference>
<dbReference type="GO" id="GO:0016020">
    <property type="term" value="C:membrane"/>
    <property type="evidence" value="ECO:0007669"/>
    <property type="project" value="UniProtKB-SubCell"/>
</dbReference>
<feature type="transmembrane region" description="Helical" evidence="5">
    <location>
        <begin position="191"/>
        <end position="215"/>
    </location>
</feature>
<keyword evidence="2 4" id="KW-0807">Transducer</keyword>
<feature type="transmembrane region" description="Helical" evidence="5">
    <location>
        <begin position="154"/>
        <end position="179"/>
    </location>
</feature>
<organism evidence="8 9">
    <name type="scientific">Aquitalea magnusonii</name>
    <dbReference type="NCBI Taxonomy" id="332411"/>
    <lineage>
        <taxon>Bacteria</taxon>
        <taxon>Pseudomonadati</taxon>
        <taxon>Pseudomonadota</taxon>
        <taxon>Betaproteobacteria</taxon>
        <taxon>Neisseriales</taxon>
        <taxon>Chromobacteriaceae</taxon>
        <taxon>Aquitalea</taxon>
    </lineage>
</organism>
<evidence type="ECO:0000313" key="9">
    <source>
        <dbReference type="Proteomes" id="UP000248395"/>
    </source>
</evidence>
<sequence length="542" mass="58329">MRNNQPVNQQETIVPDGVFIYSRTDTQGNIVEANKAFAQISGFEQEEMIGQPHNLIRHPDMPVEAFADMWRNLKEGRPWRGLVKNRRKDGGFYWVRANASPVREHGQIVGYQSVRTPPGRDEVAAAELLYRRIRQGDRSLAIENGRVVKKRSQLLQALSGFVFQLYAVQVLAAFALLLGLVASSQSSFMPWFQGAAVLALLSCVLAVVFILPGVVGRLGRIHQFLLDLLKTGNLRANLQPTHNDLISKIAAALDNQTAAVSATIQVMMNSANNVQDTSGNLNQSVVSLVSSASLQTEKTTASAATIEQLAASIGLIAQHAHDTETVTRDVGSKAGEAARLSERASETIRELAATVASSAETVEKLGQRTEDIGKVASVIKDIADQTNLLALNAAIEAARAGETGRGFAVVADEVRKLAERTANATQEIDKMISRIQADTVGSVSGMRQSAAQVGTSVELVHQAHAVLDEISVQMDRAVSMVAEISHSADEQKTGMDLMGQGLESVAALTGKNLEVAHATEAASTRLQLNVERMGKAVAQYQV</sequence>
<dbReference type="PANTHER" id="PTHR32089:SF112">
    <property type="entry name" value="LYSOZYME-LIKE PROTEIN-RELATED"/>
    <property type="match status" value="1"/>
</dbReference>
<dbReference type="FunFam" id="1.10.287.950:FF:000001">
    <property type="entry name" value="Methyl-accepting chemotaxis sensory transducer"/>
    <property type="match status" value="1"/>
</dbReference>
<dbReference type="AlphaFoldDB" id="A0A318JNV1"/>
<keyword evidence="5" id="KW-1133">Transmembrane helix</keyword>
<keyword evidence="5" id="KW-0472">Membrane</keyword>
<dbReference type="GO" id="GO:0006935">
    <property type="term" value="P:chemotaxis"/>
    <property type="evidence" value="ECO:0007669"/>
    <property type="project" value="InterPro"/>
</dbReference>
<dbReference type="SUPFAM" id="SSF58104">
    <property type="entry name" value="Methyl-accepting chemotaxis protein (MCP) signaling domain"/>
    <property type="match status" value="1"/>
</dbReference>
<dbReference type="InterPro" id="IPR000014">
    <property type="entry name" value="PAS"/>
</dbReference>
<evidence type="ECO:0000256" key="2">
    <source>
        <dbReference type="ARBA" id="ARBA00023224"/>
    </source>
</evidence>
<dbReference type="GO" id="GO:0007165">
    <property type="term" value="P:signal transduction"/>
    <property type="evidence" value="ECO:0007669"/>
    <property type="project" value="UniProtKB-KW"/>
</dbReference>
<dbReference type="InterPro" id="IPR035965">
    <property type="entry name" value="PAS-like_dom_sf"/>
</dbReference>
<evidence type="ECO:0000259" key="7">
    <source>
        <dbReference type="PROSITE" id="PS50112"/>
    </source>
</evidence>
<dbReference type="Proteomes" id="UP000248395">
    <property type="component" value="Unassembled WGS sequence"/>
</dbReference>
<feature type="domain" description="Methyl-accepting transducer" evidence="6">
    <location>
        <begin position="270"/>
        <end position="506"/>
    </location>
</feature>
<dbReference type="PROSITE" id="PS50111">
    <property type="entry name" value="CHEMOTAXIS_TRANSDUC_2"/>
    <property type="match status" value="1"/>
</dbReference>
<reference evidence="8 9" key="1">
    <citation type="submission" date="2018-05" db="EMBL/GenBank/DDBJ databases">
        <title>Genomic Encyclopedia of Type Strains, Phase IV (KMG-IV): sequencing the most valuable type-strain genomes for metagenomic binning, comparative biology and taxonomic classification.</title>
        <authorList>
            <person name="Goeker M."/>
        </authorList>
    </citation>
    <scope>NUCLEOTIDE SEQUENCE [LARGE SCALE GENOMIC DNA]</scope>
    <source>
        <strain evidence="8 9">DSM 25134</strain>
    </source>
</reference>
<evidence type="ECO:0000256" key="5">
    <source>
        <dbReference type="SAM" id="Phobius"/>
    </source>
</evidence>
<dbReference type="PANTHER" id="PTHR32089">
    <property type="entry name" value="METHYL-ACCEPTING CHEMOTAXIS PROTEIN MCPB"/>
    <property type="match status" value="1"/>
</dbReference>
<name>A0A318JNV1_9NEIS</name>